<protein>
    <submittedName>
        <fullName evidence="2">Probable serine/threonine-protein kinase ndrD isoform X2</fullName>
    </submittedName>
</protein>
<dbReference type="Proteomes" id="UP000694924">
    <property type="component" value="Unplaced"/>
</dbReference>
<evidence type="ECO:0000313" key="2">
    <source>
        <dbReference type="RefSeq" id="XP_015183699.1"/>
    </source>
</evidence>
<accession>A0ABM1IU12</accession>
<name>A0ABM1IU12_POLDO</name>
<sequence length="793" mass="90656">MEYQNKTLQNTSKKQQVAVISKLQNMQWLKNNVPLSGYVKKGVKNLKDLEVVKSTHTSVNNNVDLPNFINTNFITHDNKCNFEIETDITEKSVLLTNTVSTWNLQNKRENTSSLLNKPELDLKQLEEKEIINMTNTDSLIIQNFKMKCKLEDQEKDNSSMLSIATEDTSQDAVVSNLVPLKVQDNISKTNQTNIDDKNNNDKLSSVKKLNSKSGTAMTMALKKESPSRCASKNVKENEQNKTISNNVNKQFKVNRMNSSYRKTENKSIPKTYNDSSETTQYSVAKEKKYSNSFQPIQLRTTAQSFNLNEEYCALNNKLITSDNKSDNAKPHVTIETEQVAKTPTLKDECINEFIDDKLVTNSVKQETNISSKEIEKTDENTIQDFSYNNFVNECIEQKEICINSPLQDLPNLQTNNQNIKESAYNDSCDSNPQFDNMYSSNVWHNYKNGQQNIYQQQTSSHHNFIHPITDPLGRSCPINNTLSSLIPNVPNSDVNAVHLNQYGNVPTMQNNLMNTSSISNQNLPTNTKNANMMQYQMPNMVPYNNSNVVRPQPNYGTHPMIIADEQYNLHGYGMNPLYCINNCPVCRNNYLLFHHWNSPNIYPAPVTIVTNPNQCNCMLCCNQLQSNNIIYKTPGAVTQSPPYVRTEVSCEQNVRRNFMKPISKSWYNDTSLKNNEAYNSNLKAQEVIINMPEQIDQEQKNQDNELLDKEINNLPIISPKDYMNYGSSFLANNKVTGPQTKFNEIRESPQSYNSQNKKGNRRSFLSKEYVSNANTDCGKKIFKQQYNSSYKTQ</sequence>
<dbReference type="RefSeq" id="XP_015183699.1">
    <property type="nucleotide sequence ID" value="XM_015328213.1"/>
</dbReference>
<dbReference type="GeneID" id="107070216"/>
<gene>
    <name evidence="2" type="primary">LOC107070216</name>
</gene>
<keyword evidence="2" id="KW-0418">Kinase</keyword>
<reference evidence="2" key="1">
    <citation type="submission" date="2025-08" db="UniProtKB">
        <authorList>
            <consortium name="RefSeq"/>
        </authorList>
    </citation>
    <scope>IDENTIFICATION</scope>
    <source>
        <tissue evidence="2">Whole body</tissue>
    </source>
</reference>
<organism evidence="1 2">
    <name type="scientific">Polistes dominula</name>
    <name type="common">European paper wasp</name>
    <name type="synonym">Vespa dominula</name>
    <dbReference type="NCBI Taxonomy" id="743375"/>
    <lineage>
        <taxon>Eukaryota</taxon>
        <taxon>Metazoa</taxon>
        <taxon>Ecdysozoa</taxon>
        <taxon>Arthropoda</taxon>
        <taxon>Hexapoda</taxon>
        <taxon>Insecta</taxon>
        <taxon>Pterygota</taxon>
        <taxon>Neoptera</taxon>
        <taxon>Endopterygota</taxon>
        <taxon>Hymenoptera</taxon>
        <taxon>Apocrita</taxon>
        <taxon>Aculeata</taxon>
        <taxon>Vespoidea</taxon>
        <taxon>Vespidae</taxon>
        <taxon>Polistinae</taxon>
        <taxon>Polistini</taxon>
        <taxon>Polistes</taxon>
    </lineage>
</organism>
<dbReference type="GO" id="GO:0016301">
    <property type="term" value="F:kinase activity"/>
    <property type="evidence" value="ECO:0007669"/>
    <property type="project" value="UniProtKB-KW"/>
</dbReference>
<proteinExistence type="predicted"/>
<evidence type="ECO:0000313" key="1">
    <source>
        <dbReference type="Proteomes" id="UP000694924"/>
    </source>
</evidence>
<keyword evidence="1" id="KW-1185">Reference proteome</keyword>
<keyword evidence="2" id="KW-0808">Transferase</keyword>